<dbReference type="EMBL" id="BHVZ01000014">
    <property type="protein sequence ID" value="GCB30707.1"/>
    <property type="molecule type" value="Genomic_DNA"/>
</dbReference>
<dbReference type="GeneID" id="86195373"/>
<comment type="caution">
    <text evidence="1">The sequence shown here is derived from an EMBL/GenBank/DDBJ whole genome shotgun (WGS) entry which is preliminary data.</text>
</comment>
<protein>
    <submittedName>
        <fullName evidence="1">Uncharacterized protein</fullName>
    </submittedName>
</protein>
<gene>
    <name evidence="1" type="ORF">KGMB03357_23680</name>
</gene>
<reference evidence="1 2" key="1">
    <citation type="submission" date="2018-10" db="EMBL/GenBank/DDBJ databases">
        <title>Draft Genome Sequence of Anaerotignum sp. KCTC 15736.</title>
        <authorList>
            <person name="Choi S.H."/>
            <person name="Kim J.S."/>
            <person name="Kang S.W."/>
            <person name="Lee J.S."/>
            <person name="Park S.H."/>
        </authorList>
    </citation>
    <scope>NUCLEOTIDE SEQUENCE [LARGE SCALE GENOMIC DNA]</scope>
    <source>
        <strain evidence="1 2">KCTC 15736</strain>
    </source>
</reference>
<dbReference type="Proteomes" id="UP000287361">
    <property type="component" value="Unassembled WGS sequence"/>
</dbReference>
<proteinExistence type="predicted"/>
<dbReference type="OrthoDB" id="2112320at2"/>
<keyword evidence="2" id="KW-1185">Reference proteome</keyword>
<name>A0A401LGT1_9FIRM</name>
<evidence type="ECO:0000313" key="2">
    <source>
        <dbReference type="Proteomes" id="UP000287361"/>
    </source>
</evidence>
<accession>A0A401LGT1</accession>
<evidence type="ECO:0000313" key="1">
    <source>
        <dbReference type="EMBL" id="GCB30707.1"/>
    </source>
</evidence>
<sequence>MTIDTFSFRYADTAGFMEWFRYNPAQGLWIDRCDGAMQAKRCRMTEEELAELEEIIRAHKIDEWNDFCKLDLCMCSGNSWTIHVTYRESRDEYIHAMGHSEAPDGFAEGKRAIEAFFERYL</sequence>
<organism evidence="1 2">
    <name type="scientific">Anaerotignum faecicola</name>
    <dbReference type="NCBI Taxonomy" id="2358141"/>
    <lineage>
        <taxon>Bacteria</taxon>
        <taxon>Bacillati</taxon>
        <taxon>Bacillota</taxon>
        <taxon>Clostridia</taxon>
        <taxon>Lachnospirales</taxon>
        <taxon>Anaerotignaceae</taxon>
        <taxon>Anaerotignum</taxon>
    </lineage>
</organism>
<dbReference type="RefSeq" id="WP_118582106.1">
    <property type="nucleotide sequence ID" value="NZ_DAVZTY010000132.1"/>
</dbReference>
<dbReference type="AlphaFoldDB" id="A0A401LGT1"/>